<protein>
    <submittedName>
        <fullName evidence="1">Uncharacterized protein</fullName>
    </submittedName>
</protein>
<keyword evidence="2" id="KW-1185">Reference proteome</keyword>
<dbReference type="Proteomes" id="UP000031668">
    <property type="component" value="Unassembled WGS sequence"/>
</dbReference>
<dbReference type="EMBL" id="JWZT01003741">
    <property type="protein sequence ID" value="KII65688.1"/>
    <property type="molecule type" value="Genomic_DNA"/>
</dbReference>
<proteinExistence type="predicted"/>
<evidence type="ECO:0000313" key="2">
    <source>
        <dbReference type="Proteomes" id="UP000031668"/>
    </source>
</evidence>
<evidence type="ECO:0000313" key="1">
    <source>
        <dbReference type="EMBL" id="KII65688.1"/>
    </source>
</evidence>
<organism evidence="1 2">
    <name type="scientific">Thelohanellus kitauei</name>
    <name type="common">Myxosporean</name>
    <dbReference type="NCBI Taxonomy" id="669202"/>
    <lineage>
        <taxon>Eukaryota</taxon>
        <taxon>Metazoa</taxon>
        <taxon>Cnidaria</taxon>
        <taxon>Myxozoa</taxon>
        <taxon>Myxosporea</taxon>
        <taxon>Bivalvulida</taxon>
        <taxon>Platysporina</taxon>
        <taxon>Myxobolidae</taxon>
        <taxon>Thelohanellus</taxon>
    </lineage>
</organism>
<comment type="caution">
    <text evidence="1">The sequence shown here is derived from an EMBL/GenBank/DDBJ whole genome shotgun (WGS) entry which is preliminary data.</text>
</comment>
<gene>
    <name evidence="1" type="ORF">RF11_16099</name>
</gene>
<sequence>MKRIFKLYLDSNQKLPELEEYMKVCADPKFLSMNYNEEESNELARDIYRCALFNIFILENDIEKFYADLKPVFELGGEIDDIIVKLSKSEEGINHETFPKLVRNQLGSTKYREARKLGLIQVEA</sequence>
<name>A0A0C2J9B2_THEKT</name>
<reference evidence="1 2" key="1">
    <citation type="journal article" date="2014" name="Genome Biol. Evol.">
        <title>The genome of the myxosporean Thelohanellus kitauei shows adaptations to nutrient acquisition within its fish host.</title>
        <authorList>
            <person name="Yang Y."/>
            <person name="Xiong J."/>
            <person name="Zhou Z."/>
            <person name="Huo F."/>
            <person name="Miao W."/>
            <person name="Ran C."/>
            <person name="Liu Y."/>
            <person name="Zhang J."/>
            <person name="Feng J."/>
            <person name="Wang M."/>
            <person name="Wang M."/>
            <person name="Wang L."/>
            <person name="Yao B."/>
        </authorList>
    </citation>
    <scope>NUCLEOTIDE SEQUENCE [LARGE SCALE GENOMIC DNA]</scope>
    <source>
        <strain evidence="1">Wuqing</strain>
    </source>
</reference>
<dbReference type="AlphaFoldDB" id="A0A0C2J9B2"/>
<accession>A0A0C2J9B2</accession>